<dbReference type="InterPro" id="IPR006311">
    <property type="entry name" value="TAT_signal"/>
</dbReference>
<dbReference type="Proteomes" id="UP001474120">
    <property type="component" value="Unassembled WGS sequence"/>
</dbReference>
<dbReference type="NCBIfam" id="TIGR01409">
    <property type="entry name" value="TAT_signal_seq"/>
    <property type="match status" value="1"/>
</dbReference>
<keyword evidence="1" id="KW-0560">Oxidoreductase</keyword>
<dbReference type="Pfam" id="PF00248">
    <property type="entry name" value="Aldo_ket_red"/>
    <property type="match status" value="1"/>
</dbReference>
<dbReference type="PROSITE" id="PS51318">
    <property type="entry name" value="TAT"/>
    <property type="match status" value="1"/>
</dbReference>
<dbReference type="InterPro" id="IPR050791">
    <property type="entry name" value="Aldo-Keto_reductase"/>
</dbReference>
<organism evidence="3 4">
    <name type="scientific">Lutimonas vermicola</name>
    <dbReference type="NCBI Taxonomy" id="414288"/>
    <lineage>
        <taxon>Bacteria</taxon>
        <taxon>Pseudomonadati</taxon>
        <taxon>Bacteroidota</taxon>
        <taxon>Flavobacteriia</taxon>
        <taxon>Flavobacteriales</taxon>
        <taxon>Flavobacteriaceae</taxon>
        <taxon>Lutimonas</taxon>
    </lineage>
</organism>
<dbReference type="SUPFAM" id="SSF51430">
    <property type="entry name" value="NAD(P)-linked oxidoreductase"/>
    <property type="match status" value="1"/>
</dbReference>
<evidence type="ECO:0000256" key="1">
    <source>
        <dbReference type="ARBA" id="ARBA00023002"/>
    </source>
</evidence>
<dbReference type="InterPro" id="IPR036812">
    <property type="entry name" value="NAD(P)_OxRdtase_dom_sf"/>
</dbReference>
<name>A0ABU9L1W0_9FLAO</name>
<dbReference type="InterPro" id="IPR023210">
    <property type="entry name" value="NADP_OxRdtase_dom"/>
</dbReference>
<evidence type="ECO:0000313" key="3">
    <source>
        <dbReference type="EMBL" id="MEL4456426.1"/>
    </source>
</evidence>
<dbReference type="PANTHER" id="PTHR43625:SF77">
    <property type="entry name" value="ALDO-KETO REDUCTASE"/>
    <property type="match status" value="1"/>
</dbReference>
<protein>
    <submittedName>
        <fullName evidence="3">Aldo/keto reductase</fullName>
    </submittedName>
</protein>
<gene>
    <name evidence="3" type="ORF">AABB81_10995</name>
</gene>
<comment type="caution">
    <text evidence="3">The sequence shown here is derived from an EMBL/GenBank/DDBJ whole genome shotgun (WGS) entry which is preliminary data.</text>
</comment>
<dbReference type="PANTHER" id="PTHR43625">
    <property type="entry name" value="AFLATOXIN B1 ALDEHYDE REDUCTASE"/>
    <property type="match status" value="1"/>
</dbReference>
<keyword evidence="4" id="KW-1185">Reference proteome</keyword>
<dbReference type="InterPro" id="IPR019546">
    <property type="entry name" value="TAT_signal_bac_arc"/>
</dbReference>
<reference evidence="3 4" key="1">
    <citation type="submission" date="2024-04" db="EMBL/GenBank/DDBJ databases">
        <title>whole genome sequencing of Lutimonas vermicola strain IMCC1616.</title>
        <authorList>
            <person name="Bae S.S."/>
        </authorList>
    </citation>
    <scope>NUCLEOTIDE SEQUENCE [LARGE SCALE GENOMIC DNA]</scope>
    <source>
        <strain evidence="3 4">IMCC1616</strain>
    </source>
</reference>
<evidence type="ECO:0000313" key="4">
    <source>
        <dbReference type="Proteomes" id="UP001474120"/>
    </source>
</evidence>
<sequence>MKKKNAHSKINKEINKQVNRRDFISKSTLLGAGLATAPLAFAGSNNSMGQEIVNKPAYLQGKRMLGTLEVSPIGLGCMSMKSGSYNPPRDKKDMIPVIRGAVDLGVTFFDTAEVYGPFTDEELVGEALAPVRDEVVIASKFGFDFTNGKRAGRNSRPEHIRKAVEGMLKRLRTDRIDLLYLHRLDPNVPVEDVAGTVKELIKEGKALHFGLSEVSPQTIRKAHAEQPVSALQSEYSLIQRALENEVIDTCDELGIGFVPWGPMCRGFLGDKFNEYSRFSDDSRFAAVPYFMPEAIKAHMEVLILVREWARKKNATPAQISLAWLLAQKPHIVPIPGTTKLHHIKENMGALNIQFTNNELKEFREVLEKIRLVGVRGPETALVDQ</sequence>
<dbReference type="Gene3D" id="3.20.20.100">
    <property type="entry name" value="NADP-dependent oxidoreductase domain"/>
    <property type="match status" value="1"/>
</dbReference>
<dbReference type="EMBL" id="JBCDNA010000002">
    <property type="protein sequence ID" value="MEL4456426.1"/>
    <property type="molecule type" value="Genomic_DNA"/>
</dbReference>
<accession>A0ABU9L1W0</accession>
<dbReference type="CDD" id="cd19078">
    <property type="entry name" value="AKR_AKR13C1_2"/>
    <property type="match status" value="1"/>
</dbReference>
<dbReference type="RefSeq" id="WP_342160561.1">
    <property type="nucleotide sequence ID" value="NZ_JBCDNA010000002.1"/>
</dbReference>
<evidence type="ECO:0000259" key="2">
    <source>
        <dbReference type="Pfam" id="PF00248"/>
    </source>
</evidence>
<feature type="domain" description="NADP-dependent oxidoreductase" evidence="2">
    <location>
        <begin position="72"/>
        <end position="366"/>
    </location>
</feature>
<proteinExistence type="predicted"/>